<dbReference type="STRING" id="69322.SAMN05443669_103225"/>
<dbReference type="EMBL" id="FRBU01000032">
    <property type="protein sequence ID" value="SHM35858.1"/>
    <property type="molecule type" value="Genomic_DNA"/>
</dbReference>
<dbReference type="AlphaFoldDB" id="A0A1M7I5E7"/>
<reference evidence="2" key="1">
    <citation type="submission" date="2016-11" db="EMBL/GenBank/DDBJ databases">
        <authorList>
            <person name="Varghese N."/>
            <person name="Submissions S."/>
        </authorList>
    </citation>
    <scope>NUCLEOTIDE SEQUENCE [LARGE SCALE GENOMIC DNA]</scope>
    <source>
        <strain evidence="2">DSM 3661</strain>
    </source>
</reference>
<evidence type="ECO:0000313" key="2">
    <source>
        <dbReference type="Proteomes" id="UP000184260"/>
    </source>
</evidence>
<accession>A0A1M7I5E7</accession>
<sequence>MKITSFPPPIYRLDKINVYMISKLHHYLTEAKEQSKDNFDDQIFTQMFFESEIEEAKKLLSEMELPNRPENLDPYSMSLGRSIYGNRKDHESIHLEKQFYNFYIISLEKHLKNLSSKFEKKQPENLKIDEVIKERHNNIFVGNAFEVWQSMFDGFGITEESRTDVKFMFEEMKKDSLIYKSVSQVRFLEWIAENYNGMIIEKTSNHNKTKTRIAIYETAKTLYKN</sequence>
<organism evidence="1 2">
    <name type="scientific">Flavobacterium xanthum</name>
    <dbReference type="NCBI Taxonomy" id="69322"/>
    <lineage>
        <taxon>Bacteria</taxon>
        <taxon>Pseudomonadati</taxon>
        <taxon>Bacteroidota</taxon>
        <taxon>Flavobacteriia</taxon>
        <taxon>Flavobacteriales</taxon>
        <taxon>Flavobacteriaceae</taxon>
        <taxon>Flavobacterium</taxon>
    </lineage>
</organism>
<dbReference type="Proteomes" id="UP000184260">
    <property type="component" value="Unassembled WGS sequence"/>
</dbReference>
<name>A0A1M7I5E7_9FLAO</name>
<gene>
    <name evidence="1" type="ORF">SAMN05443669_103225</name>
</gene>
<proteinExistence type="predicted"/>
<evidence type="ECO:0000313" key="1">
    <source>
        <dbReference type="EMBL" id="SHM35858.1"/>
    </source>
</evidence>
<protein>
    <submittedName>
        <fullName evidence="1">Uncharacterized protein</fullName>
    </submittedName>
</protein>
<keyword evidence="2" id="KW-1185">Reference proteome</keyword>